<keyword evidence="2" id="KW-1185">Reference proteome</keyword>
<comment type="caution">
    <text evidence="1">The sequence shown here is derived from an EMBL/GenBank/DDBJ whole genome shotgun (WGS) entry which is preliminary data.</text>
</comment>
<reference evidence="1 2" key="1">
    <citation type="submission" date="2020-08" db="EMBL/GenBank/DDBJ databases">
        <authorList>
            <person name="Liu C."/>
            <person name="Sun Q."/>
        </authorList>
    </citation>
    <scope>NUCLEOTIDE SEQUENCE [LARGE SCALE GENOMIC DNA]</scope>
    <source>
        <strain evidence="1 2">NSJ-18</strain>
    </source>
</reference>
<gene>
    <name evidence="1" type="ORF">H8923_01825</name>
</gene>
<proteinExistence type="predicted"/>
<accession>A0ABR7JKN4</accession>
<protein>
    <submittedName>
        <fullName evidence="1">Uncharacterized protein</fullName>
    </submittedName>
</protein>
<dbReference type="RefSeq" id="WP_153925263.1">
    <property type="nucleotide sequence ID" value="NZ_JACRWE010000001.1"/>
</dbReference>
<evidence type="ECO:0000313" key="2">
    <source>
        <dbReference type="Proteomes" id="UP000609849"/>
    </source>
</evidence>
<dbReference type="EMBL" id="JACRWE010000001">
    <property type="protein sequence ID" value="MBC5995487.1"/>
    <property type="molecule type" value="Genomic_DNA"/>
</dbReference>
<sequence length="107" mass="12239">MSIKNKYSIIEKNDISGTRVIKQSLIVKIANDLSRDEIISIARDIIESEVGYKGYIMILMSDKDDVISRDEYGWTAVAHWKAPESSYEISSVIMKNLEPVDGIYFEF</sequence>
<evidence type="ECO:0000313" key="1">
    <source>
        <dbReference type="EMBL" id="MBC5995487.1"/>
    </source>
</evidence>
<organism evidence="1 2">
    <name type="scientific">Romboutsia faecis</name>
    <dbReference type="NCBI Taxonomy" id="2764597"/>
    <lineage>
        <taxon>Bacteria</taxon>
        <taxon>Bacillati</taxon>
        <taxon>Bacillota</taxon>
        <taxon>Clostridia</taxon>
        <taxon>Peptostreptococcales</taxon>
        <taxon>Peptostreptococcaceae</taxon>
        <taxon>Romboutsia</taxon>
    </lineage>
</organism>
<dbReference type="Proteomes" id="UP000609849">
    <property type="component" value="Unassembled WGS sequence"/>
</dbReference>
<name>A0ABR7JKN4_9FIRM</name>